<accession>K7AGY7</accession>
<protein>
    <submittedName>
        <fullName evidence="1">Uncharacterized protein</fullName>
    </submittedName>
</protein>
<reference evidence="1 2" key="1">
    <citation type="journal article" date="2013" name="Genome Announc.">
        <title>Complete Genome Sequence of Glaciecola psychrophila Strain 170T.</title>
        <authorList>
            <person name="Yin J."/>
            <person name="Chen J."/>
            <person name="Liu G."/>
            <person name="Yu Y."/>
            <person name="Song L."/>
            <person name="Wang X."/>
            <person name="Qu X."/>
        </authorList>
    </citation>
    <scope>NUCLEOTIDE SEQUENCE [LARGE SCALE GENOMIC DNA]</scope>
    <source>
        <strain evidence="1 2">170</strain>
    </source>
</reference>
<sequence>MLYLLTVSNVCFVQGQSKTWTNEILIYLFFDLLFFGHRNSIGLTGLYVREIIKVLLIKLKGFPKYLAAPANQGTG</sequence>
<organism evidence="1 2">
    <name type="scientific">Paraglaciecola psychrophila 170</name>
    <dbReference type="NCBI Taxonomy" id="1129794"/>
    <lineage>
        <taxon>Bacteria</taxon>
        <taxon>Pseudomonadati</taxon>
        <taxon>Pseudomonadota</taxon>
        <taxon>Gammaproteobacteria</taxon>
        <taxon>Alteromonadales</taxon>
        <taxon>Alteromonadaceae</taxon>
        <taxon>Paraglaciecola</taxon>
    </lineage>
</organism>
<keyword evidence="2" id="KW-1185">Reference proteome</keyword>
<evidence type="ECO:0000313" key="2">
    <source>
        <dbReference type="Proteomes" id="UP000011864"/>
    </source>
</evidence>
<dbReference type="STRING" id="1129794.C427_4713"/>
<dbReference type="PATRIC" id="fig|1129794.4.peg.4693"/>
<proteinExistence type="predicted"/>
<dbReference type="Proteomes" id="UP000011864">
    <property type="component" value="Chromosome"/>
</dbReference>
<dbReference type="KEGG" id="gps:C427_4713"/>
<dbReference type="AlphaFoldDB" id="K7AGY7"/>
<name>K7AGY7_9ALTE</name>
<dbReference type="HOGENOM" id="CLU_2667786_0_0_6"/>
<gene>
    <name evidence="1" type="ORF">C427_4713</name>
</gene>
<dbReference type="EMBL" id="CP003837">
    <property type="protein sequence ID" value="AGH46812.1"/>
    <property type="molecule type" value="Genomic_DNA"/>
</dbReference>
<evidence type="ECO:0000313" key="1">
    <source>
        <dbReference type="EMBL" id="AGH46812.1"/>
    </source>
</evidence>